<dbReference type="InterPro" id="IPR019734">
    <property type="entry name" value="TPR_rpt"/>
</dbReference>
<evidence type="ECO:0000256" key="3">
    <source>
        <dbReference type="PROSITE-ProRule" id="PRU00339"/>
    </source>
</evidence>
<feature type="signal peptide" evidence="4">
    <location>
        <begin position="1"/>
        <end position="32"/>
    </location>
</feature>
<evidence type="ECO:0000256" key="2">
    <source>
        <dbReference type="ARBA" id="ARBA00022803"/>
    </source>
</evidence>
<protein>
    <submittedName>
        <fullName evidence="5">Tetratricopeptide repeat protein</fullName>
    </submittedName>
</protein>
<dbReference type="InterPro" id="IPR011990">
    <property type="entry name" value="TPR-like_helical_dom_sf"/>
</dbReference>
<reference evidence="6" key="1">
    <citation type="journal article" date="2019" name="Int. J. Syst. Evol. Microbiol.">
        <title>The Global Catalogue of Microorganisms (GCM) 10K type strain sequencing project: providing services to taxonomists for standard genome sequencing and annotation.</title>
        <authorList>
            <consortium name="The Broad Institute Genomics Platform"/>
            <consortium name="The Broad Institute Genome Sequencing Center for Infectious Disease"/>
            <person name="Wu L."/>
            <person name="Ma J."/>
        </authorList>
    </citation>
    <scope>NUCLEOTIDE SEQUENCE [LARGE SCALE GENOMIC DNA]</scope>
    <source>
        <strain evidence="6">JCM 17066</strain>
    </source>
</reference>
<sequence>MRTRIKNQILKLTALSLMAAAISAAVVNTANAASDINVQILSATIKDRKIDGATVTLQKNGEQSATATTNAQGQVSLNTAFADDPSVLLIVKKSGYSNLVVKCPCSGTTYAISPVMNNLDGMRVVLNWGAEPRDLDSHIVYPANHVYFMNMKGTDALLDVDNTTGFGPETITINRKHDGERYVYAVHNFSDGSNPNSDRLSKSGAKVFVYVGQTLIKTYYVPTNKVGNLWTVFAVTEAGEFQDFNTIKGVTSHDRLQTSEFQGVINHSEVQTVSYSASNQDDAKSLNKQGEDAYHAGNYDESIRLYQAAIELNGNYGQAYSNLGLVFQKAGRVAEAMWANRKAIALANGPTAATVRASSHYNNAKIYEAAEQWNDALREYKYANGEKNNPVYDKAIQRMQQKGAK</sequence>
<dbReference type="Gene3D" id="1.25.40.10">
    <property type="entry name" value="Tetratricopeptide repeat domain"/>
    <property type="match status" value="1"/>
</dbReference>
<dbReference type="SUPFAM" id="SSF48452">
    <property type="entry name" value="TPR-like"/>
    <property type="match status" value="1"/>
</dbReference>
<organism evidence="5 6">
    <name type="scientific">Paraherbaspirillum soli</name>
    <dbReference type="NCBI Taxonomy" id="631222"/>
    <lineage>
        <taxon>Bacteria</taxon>
        <taxon>Pseudomonadati</taxon>
        <taxon>Pseudomonadota</taxon>
        <taxon>Betaproteobacteria</taxon>
        <taxon>Burkholderiales</taxon>
        <taxon>Oxalobacteraceae</taxon>
        <taxon>Paraherbaspirillum</taxon>
    </lineage>
</organism>
<keyword evidence="6" id="KW-1185">Reference proteome</keyword>
<dbReference type="PANTHER" id="PTHR44943">
    <property type="entry name" value="CELLULOSE SYNTHASE OPERON PROTEIN C"/>
    <property type="match status" value="1"/>
</dbReference>
<dbReference type="Pfam" id="PF13414">
    <property type="entry name" value="TPR_11"/>
    <property type="match status" value="1"/>
</dbReference>
<evidence type="ECO:0000313" key="6">
    <source>
        <dbReference type="Proteomes" id="UP001596045"/>
    </source>
</evidence>
<evidence type="ECO:0000313" key="5">
    <source>
        <dbReference type="EMBL" id="MFC5474337.1"/>
    </source>
</evidence>
<keyword evidence="2 3" id="KW-0802">TPR repeat</keyword>
<dbReference type="PANTHER" id="PTHR44943:SF8">
    <property type="entry name" value="TPR REPEAT-CONTAINING PROTEIN MJ0263"/>
    <property type="match status" value="1"/>
</dbReference>
<keyword evidence="1" id="KW-0677">Repeat</keyword>
<dbReference type="SMART" id="SM00028">
    <property type="entry name" value="TPR"/>
    <property type="match status" value="3"/>
</dbReference>
<feature type="repeat" description="TPR" evidence="3">
    <location>
        <begin position="283"/>
        <end position="316"/>
    </location>
</feature>
<feature type="chain" id="PRO_5045496363" evidence="4">
    <location>
        <begin position="33"/>
        <end position="405"/>
    </location>
</feature>
<proteinExistence type="predicted"/>
<dbReference type="InterPro" id="IPR051685">
    <property type="entry name" value="Ycf3/AcsC/BcsC/TPR_MFPF"/>
</dbReference>
<gene>
    <name evidence="5" type="ORF">ACFPM8_10245</name>
</gene>
<accession>A0ABW0MBH8</accession>
<dbReference type="EMBL" id="JBHSMT010000013">
    <property type="protein sequence ID" value="MFC5474337.1"/>
    <property type="molecule type" value="Genomic_DNA"/>
</dbReference>
<keyword evidence="4" id="KW-0732">Signal</keyword>
<dbReference type="Proteomes" id="UP001596045">
    <property type="component" value="Unassembled WGS sequence"/>
</dbReference>
<dbReference type="PROSITE" id="PS50005">
    <property type="entry name" value="TPR"/>
    <property type="match status" value="1"/>
</dbReference>
<comment type="caution">
    <text evidence="5">The sequence shown here is derived from an EMBL/GenBank/DDBJ whole genome shotgun (WGS) entry which is preliminary data.</text>
</comment>
<evidence type="ECO:0000256" key="4">
    <source>
        <dbReference type="SAM" id="SignalP"/>
    </source>
</evidence>
<evidence type="ECO:0000256" key="1">
    <source>
        <dbReference type="ARBA" id="ARBA00022737"/>
    </source>
</evidence>
<dbReference type="RefSeq" id="WP_378997407.1">
    <property type="nucleotide sequence ID" value="NZ_JBHSMT010000013.1"/>
</dbReference>
<name>A0ABW0MBH8_9BURK</name>